<proteinExistence type="inferred from homology"/>
<accession>A0A7S1ERE4</accession>
<evidence type="ECO:0000259" key="4">
    <source>
        <dbReference type="Pfam" id="PF00724"/>
    </source>
</evidence>
<evidence type="ECO:0000256" key="2">
    <source>
        <dbReference type="ARBA" id="ARBA00005979"/>
    </source>
</evidence>
<sequence>MGSVETVKDLSTPVKVGEIGELKNRVVMAAMTRARCDNPELVPNDLMKEYYVQRKSAGMILTEGTHPSVAGCGWVDVPGIYTEAQVEGWKKINDAVHADNGARMVLQIWHQGRQSHEEVRPGKVLSASAVQAKGNAHARSGTYPYPVPTEMTLDDIKQTIEDHRIAAKNAKAAGFAGVEIHSANGYLLDCFLQSRTNKREDDYGGSIENRLKLQKEIIEAILTEWPSTKVGIKFSPNGIFGDMGSPEYGELFTAAIKNAAEYKLAFIEVTDGLAFGFHELGPAFTLEEARNAIETVQGPNPSTLLIGNCGYTRELANERIGADVADLVSFGRPFLSNPDLADRLIQDKPLEDPLDHTYFFTFGMGEAGYTKIPAKSSS</sequence>
<evidence type="ECO:0000256" key="3">
    <source>
        <dbReference type="ARBA" id="ARBA00023002"/>
    </source>
</evidence>
<name>A0A7S1ERE4_9RHOD</name>
<evidence type="ECO:0000313" key="5">
    <source>
        <dbReference type="EMBL" id="CAD8818963.1"/>
    </source>
</evidence>
<comment type="cofactor">
    <cofactor evidence="1">
        <name>FMN</name>
        <dbReference type="ChEBI" id="CHEBI:58210"/>
    </cofactor>
</comment>
<dbReference type="GO" id="GO:0005829">
    <property type="term" value="C:cytosol"/>
    <property type="evidence" value="ECO:0007669"/>
    <property type="project" value="UniProtKB-ARBA"/>
</dbReference>
<dbReference type="InterPro" id="IPR045247">
    <property type="entry name" value="Oye-like"/>
</dbReference>
<dbReference type="PANTHER" id="PTHR22893">
    <property type="entry name" value="NADH OXIDOREDUCTASE-RELATED"/>
    <property type="match status" value="1"/>
</dbReference>
<keyword evidence="3" id="KW-0560">Oxidoreductase</keyword>
<dbReference type="SUPFAM" id="SSF51395">
    <property type="entry name" value="FMN-linked oxidoreductases"/>
    <property type="match status" value="1"/>
</dbReference>
<dbReference type="InterPro" id="IPR013785">
    <property type="entry name" value="Aldolase_TIM"/>
</dbReference>
<organism evidence="5">
    <name type="scientific">Timspurckia oligopyrenoides</name>
    <dbReference type="NCBI Taxonomy" id="708627"/>
    <lineage>
        <taxon>Eukaryota</taxon>
        <taxon>Rhodophyta</taxon>
        <taxon>Bangiophyceae</taxon>
        <taxon>Porphyridiales</taxon>
        <taxon>Porphyridiaceae</taxon>
        <taxon>Timspurckia</taxon>
    </lineage>
</organism>
<dbReference type="InterPro" id="IPR001155">
    <property type="entry name" value="OxRdtase_FMN_N"/>
</dbReference>
<dbReference type="GO" id="GO:0016628">
    <property type="term" value="F:oxidoreductase activity, acting on the CH-CH group of donors, NAD or NADP as acceptor"/>
    <property type="evidence" value="ECO:0007669"/>
    <property type="project" value="UniProtKB-ARBA"/>
</dbReference>
<dbReference type="Gene3D" id="3.20.20.70">
    <property type="entry name" value="Aldolase class I"/>
    <property type="match status" value="1"/>
</dbReference>
<dbReference type="PANTHER" id="PTHR22893:SF91">
    <property type="entry name" value="NADPH DEHYDROGENASE 2-RELATED"/>
    <property type="match status" value="1"/>
</dbReference>
<evidence type="ECO:0000256" key="1">
    <source>
        <dbReference type="ARBA" id="ARBA00001917"/>
    </source>
</evidence>
<dbReference type="GO" id="GO:0010181">
    <property type="term" value="F:FMN binding"/>
    <property type="evidence" value="ECO:0007669"/>
    <property type="project" value="InterPro"/>
</dbReference>
<dbReference type="EMBL" id="HBFP01004716">
    <property type="protein sequence ID" value="CAD8818963.1"/>
    <property type="molecule type" value="Transcribed_RNA"/>
</dbReference>
<dbReference type="AlphaFoldDB" id="A0A7S1ERE4"/>
<dbReference type="CDD" id="cd02933">
    <property type="entry name" value="OYE_like_FMN"/>
    <property type="match status" value="1"/>
</dbReference>
<dbReference type="Pfam" id="PF00724">
    <property type="entry name" value="Oxidored_FMN"/>
    <property type="match status" value="1"/>
</dbReference>
<protein>
    <recommendedName>
        <fullName evidence="4">NADH:flavin oxidoreductase/NADH oxidase N-terminal domain-containing protein</fullName>
    </recommendedName>
</protein>
<dbReference type="FunFam" id="3.20.20.70:FF:000059">
    <property type="entry name" value="N-ethylmaleimide reductase, FMN-linked"/>
    <property type="match status" value="1"/>
</dbReference>
<feature type="domain" description="NADH:flavin oxidoreductase/NADH oxidase N-terminal" evidence="4">
    <location>
        <begin position="10"/>
        <end position="350"/>
    </location>
</feature>
<reference evidence="5" key="1">
    <citation type="submission" date="2021-01" db="EMBL/GenBank/DDBJ databases">
        <authorList>
            <person name="Corre E."/>
            <person name="Pelletier E."/>
            <person name="Niang G."/>
            <person name="Scheremetjew M."/>
            <person name="Finn R."/>
            <person name="Kale V."/>
            <person name="Holt S."/>
            <person name="Cochrane G."/>
            <person name="Meng A."/>
            <person name="Brown T."/>
            <person name="Cohen L."/>
        </authorList>
    </citation>
    <scope>NUCLEOTIDE SEQUENCE</scope>
    <source>
        <strain evidence="5">CCMP3278</strain>
    </source>
</reference>
<gene>
    <name evidence="5" type="ORF">TOLI1172_LOCUS3352</name>
</gene>
<comment type="similarity">
    <text evidence="2">Belongs to the NADH:flavin oxidoreductase/NADH oxidase family.</text>
</comment>